<evidence type="ECO:0000313" key="2">
    <source>
        <dbReference type="EMBL" id="VVB06414.1"/>
    </source>
</evidence>
<keyword evidence="3" id="KW-1185">Reference proteome</keyword>
<dbReference type="AlphaFoldDB" id="A0A565BYJ5"/>
<evidence type="ECO:0000256" key="1">
    <source>
        <dbReference type="SAM" id="MobiDB-lite"/>
    </source>
</evidence>
<accession>A0A565BYJ5</accession>
<dbReference type="EMBL" id="CABITT030000005">
    <property type="protein sequence ID" value="VVB06414.1"/>
    <property type="molecule type" value="Genomic_DNA"/>
</dbReference>
<name>A0A565BYJ5_9BRAS</name>
<comment type="caution">
    <text evidence="2">The sequence shown here is derived from an EMBL/GenBank/DDBJ whole genome shotgun (WGS) entry which is preliminary data.</text>
</comment>
<protein>
    <submittedName>
        <fullName evidence="2">Uncharacterized protein</fullName>
    </submittedName>
</protein>
<evidence type="ECO:0000313" key="3">
    <source>
        <dbReference type="Proteomes" id="UP000489600"/>
    </source>
</evidence>
<dbReference type="Proteomes" id="UP000489600">
    <property type="component" value="Unassembled WGS sequence"/>
</dbReference>
<sequence length="73" mass="8524">MTDGRSDFTTTDESIQTLLFVSPISELWRWSSLKSPFRISSRFHERGFTEDRSPSPQRHRRRSSAIVECHRGA</sequence>
<feature type="region of interest" description="Disordered" evidence="1">
    <location>
        <begin position="45"/>
        <end position="73"/>
    </location>
</feature>
<organism evidence="2 3">
    <name type="scientific">Arabis nemorensis</name>
    <dbReference type="NCBI Taxonomy" id="586526"/>
    <lineage>
        <taxon>Eukaryota</taxon>
        <taxon>Viridiplantae</taxon>
        <taxon>Streptophyta</taxon>
        <taxon>Embryophyta</taxon>
        <taxon>Tracheophyta</taxon>
        <taxon>Spermatophyta</taxon>
        <taxon>Magnoliopsida</taxon>
        <taxon>eudicotyledons</taxon>
        <taxon>Gunneridae</taxon>
        <taxon>Pentapetalae</taxon>
        <taxon>rosids</taxon>
        <taxon>malvids</taxon>
        <taxon>Brassicales</taxon>
        <taxon>Brassicaceae</taxon>
        <taxon>Arabideae</taxon>
        <taxon>Arabis</taxon>
    </lineage>
</organism>
<proteinExistence type="predicted"/>
<reference evidence="2" key="1">
    <citation type="submission" date="2019-07" db="EMBL/GenBank/DDBJ databases">
        <authorList>
            <person name="Dittberner H."/>
        </authorList>
    </citation>
    <scope>NUCLEOTIDE SEQUENCE [LARGE SCALE GENOMIC DNA]</scope>
</reference>
<gene>
    <name evidence="2" type="ORF">ANE_LOCUS16858</name>
</gene>